<dbReference type="EMBL" id="BMPG01000001">
    <property type="protein sequence ID" value="GGL55285.1"/>
    <property type="molecule type" value="Genomic_DNA"/>
</dbReference>
<dbReference type="Gene3D" id="1.10.10.10">
    <property type="entry name" value="Winged helix-like DNA-binding domain superfamily/Winged helix DNA-binding domain"/>
    <property type="match status" value="1"/>
</dbReference>
<dbReference type="InterPro" id="IPR036388">
    <property type="entry name" value="WH-like_DNA-bd_sf"/>
</dbReference>
<evidence type="ECO:0000313" key="3">
    <source>
        <dbReference type="Proteomes" id="UP000607197"/>
    </source>
</evidence>
<dbReference type="InterPro" id="IPR013324">
    <property type="entry name" value="RNA_pol_sigma_r3/r4-like"/>
</dbReference>
<keyword evidence="3" id="KW-1185">Reference proteome</keyword>
<name>A0A830F274_9EURY</name>
<accession>A0A830F274</accession>
<protein>
    <recommendedName>
        <fullName evidence="1">RNA polymerase sigma factor 70 region 4 type 2 domain-containing protein</fullName>
    </recommendedName>
</protein>
<dbReference type="SUPFAM" id="SSF88659">
    <property type="entry name" value="Sigma3 and sigma4 domains of RNA polymerase sigma factors"/>
    <property type="match status" value="1"/>
</dbReference>
<dbReference type="Proteomes" id="UP000607197">
    <property type="component" value="Unassembled WGS sequence"/>
</dbReference>
<dbReference type="GO" id="GO:0006352">
    <property type="term" value="P:DNA-templated transcription initiation"/>
    <property type="evidence" value="ECO:0007669"/>
    <property type="project" value="InterPro"/>
</dbReference>
<dbReference type="RefSeq" id="WP_188976803.1">
    <property type="nucleotide sequence ID" value="NZ_BMPG01000001.1"/>
</dbReference>
<evidence type="ECO:0000259" key="1">
    <source>
        <dbReference type="Pfam" id="PF08281"/>
    </source>
</evidence>
<dbReference type="GO" id="GO:0003677">
    <property type="term" value="F:DNA binding"/>
    <property type="evidence" value="ECO:0007669"/>
    <property type="project" value="InterPro"/>
</dbReference>
<evidence type="ECO:0000313" key="2">
    <source>
        <dbReference type="EMBL" id="GGL55285.1"/>
    </source>
</evidence>
<dbReference type="InterPro" id="IPR013249">
    <property type="entry name" value="RNA_pol_sigma70_r4_t2"/>
</dbReference>
<dbReference type="GO" id="GO:0016987">
    <property type="term" value="F:sigma factor activity"/>
    <property type="evidence" value="ECO:0007669"/>
    <property type="project" value="InterPro"/>
</dbReference>
<dbReference type="AlphaFoldDB" id="A0A830F274"/>
<sequence>MTQKSRFDLAVETFVESSDMTTSEAEVYICRYLEGLTVAETQDRLDKSEQTVYNQASRAKKKARLPEVSKIETHARVTPMEDEAVIIWFANQAKLQYRVREHEDGETTVYEETAAADDPHTIVESFDVSIDADELRETALESLAEYINEYQDDPEACRRDCTHVFEALTLYGA</sequence>
<dbReference type="Pfam" id="PF08281">
    <property type="entry name" value="Sigma70_r4_2"/>
    <property type="match status" value="1"/>
</dbReference>
<comment type="caution">
    <text evidence="2">The sequence shown here is derived from an EMBL/GenBank/DDBJ whole genome shotgun (WGS) entry which is preliminary data.</text>
</comment>
<organism evidence="2 3">
    <name type="scientific">Halocalculus aciditolerans</name>
    <dbReference type="NCBI Taxonomy" id="1383812"/>
    <lineage>
        <taxon>Archaea</taxon>
        <taxon>Methanobacteriati</taxon>
        <taxon>Methanobacteriota</taxon>
        <taxon>Stenosarchaea group</taxon>
        <taxon>Halobacteria</taxon>
        <taxon>Halobacteriales</taxon>
        <taxon>Halobacteriaceae</taxon>
        <taxon>Halocalculus</taxon>
    </lineage>
</organism>
<proteinExistence type="predicted"/>
<reference evidence="2" key="2">
    <citation type="submission" date="2020-09" db="EMBL/GenBank/DDBJ databases">
        <authorList>
            <person name="Sun Q."/>
            <person name="Ohkuma M."/>
        </authorList>
    </citation>
    <scope>NUCLEOTIDE SEQUENCE</scope>
    <source>
        <strain evidence="2">JCM 19596</strain>
    </source>
</reference>
<gene>
    <name evidence="2" type="ORF">GCM10009039_11790</name>
</gene>
<feature type="domain" description="RNA polymerase sigma factor 70 region 4 type 2" evidence="1">
    <location>
        <begin position="22"/>
        <end position="62"/>
    </location>
</feature>
<reference evidence="2" key="1">
    <citation type="journal article" date="2014" name="Int. J. Syst. Evol. Microbiol.">
        <title>Complete genome sequence of Corynebacterium casei LMG S-19264T (=DSM 44701T), isolated from a smear-ripened cheese.</title>
        <authorList>
            <consortium name="US DOE Joint Genome Institute (JGI-PGF)"/>
            <person name="Walter F."/>
            <person name="Albersmeier A."/>
            <person name="Kalinowski J."/>
            <person name="Ruckert C."/>
        </authorList>
    </citation>
    <scope>NUCLEOTIDE SEQUENCE</scope>
    <source>
        <strain evidence="2">JCM 19596</strain>
    </source>
</reference>